<accession>A0AAU7AUB1</accession>
<dbReference type="GO" id="GO:0016042">
    <property type="term" value="P:lipid catabolic process"/>
    <property type="evidence" value="ECO:0007669"/>
    <property type="project" value="InterPro"/>
</dbReference>
<dbReference type="AlphaFoldDB" id="A0AAU7AUB1"/>
<dbReference type="PANTHER" id="PTHR34853:SF1">
    <property type="entry name" value="LIPASE 5"/>
    <property type="match status" value="1"/>
</dbReference>
<evidence type="ECO:0008006" key="2">
    <source>
        <dbReference type="Google" id="ProtNLM"/>
    </source>
</evidence>
<dbReference type="GO" id="GO:0004806">
    <property type="term" value="F:triacylglycerol lipase activity"/>
    <property type="evidence" value="ECO:0007669"/>
    <property type="project" value="InterPro"/>
</dbReference>
<reference evidence="1" key="1">
    <citation type="submission" date="2022-12" db="EMBL/GenBank/DDBJ databases">
        <title>Paraconexibacter alkalitolerans sp. nov. and Baekduia alba sp. nov., isolated from soil and emended description of the genera Paraconexibacter (Chun et al., 2020) and Baekduia (An et al., 2020).</title>
        <authorList>
            <person name="Vieira S."/>
            <person name="Huber K.J."/>
            <person name="Geppert A."/>
            <person name="Wolf J."/>
            <person name="Neumann-Schaal M."/>
            <person name="Muesken M."/>
            <person name="Overmann J."/>
        </authorList>
    </citation>
    <scope>NUCLEOTIDE SEQUENCE</scope>
    <source>
        <strain evidence="1">AEG42_29</strain>
    </source>
</reference>
<proteinExistence type="predicted"/>
<dbReference type="Pfam" id="PF03583">
    <property type="entry name" value="LIP"/>
    <property type="match status" value="1"/>
</dbReference>
<dbReference type="InterPro" id="IPR029058">
    <property type="entry name" value="AB_hydrolase_fold"/>
</dbReference>
<name>A0AAU7AUB1_9ACTN</name>
<dbReference type="SUPFAM" id="SSF53474">
    <property type="entry name" value="alpha/beta-Hydrolases"/>
    <property type="match status" value="1"/>
</dbReference>
<dbReference type="KEGG" id="parq:DSM112329_02056"/>
<organism evidence="1">
    <name type="scientific">Paraconexibacter sp. AEG42_29</name>
    <dbReference type="NCBI Taxonomy" id="2997339"/>
    <lineage>
        <taxon>Bacteria</taxon>
        <taxon>Bacillati</taxon>
        <taxon>Actinomycetota</taxon>
        <taxon>Thermoleophilia</taxon>
        <taxon>Solirubrobacterales</taxon>
        <taxon>Paraconexibacteraceae</taxon>
        <taxon>Paraconexibacter</taxon>
    </lineage>
</organism>
<dbReference type="EMBL" id="CP114014">
    <property type="protein sequence ID" value="XAY05211.1"/>
    <property type="molecule type" value="Genomic_DNA"/>
</dbReference>
<protein>
    <recommendedName>
        <fullName evidence="2">Lipase</fullName>
    </recommendedName>
</protein>
<dbReference type="RefSeq" id="WP_354701728.1">
    <property type="nucleotide sequence ID" value="NZ_CP114014.1"/>
</dbReference>
<dbReference type="Gene3D" id="3.40.50.1820">
    <property type="entry name" value="alpha/beta hydrolase"/>
    <property type="match status" value="1"/>
</dbReference>
<dbReference type="PIRSF" id="PIRSF029171">
    <property type="entry name" value="Esterase_LipA"/>
    <property type="match status" value="1"/>
</dbReference>
<dbReference type="InterPro" id="IPR005152">
    <property type="entry name" value="Lipase_secreted"/>
</dbReference>
<dbReference type="PANTHER" id="PTHR34853">
    <property type="match status" value="1"/>
</dbReference>
<dbReference type="Gene3D" id="1.10.260.130">
    <property type="match status" value="1"/>
</dbReference>
<evidence type="ECO:0000313" key="1">
    <source>
        <dbReference type="EMBL" id="XAY05211.1"/>
    </source>
</evidence>
<gene>
    <name evidence="1" type="ORF">DSM112329_02056</name>
</gene>
<sequence>MLRSERMAGRVARRVLVATVASWILVSGSAGALVPPEDDPFYVPPAGLAAQAPGTVLKSRAVTLMGTSPASTAAAHQLLYRTTDAHGKPIATVTTVLLPRAPARAARLVAFNQAYDSLTLACAPSYKMQSPPSALRLVEDEQAAGLLRRGWTVTIADYEGPESAWTVGRLSGQATLDAIRATLRFAPAGLDAQTPAASMGYSGGAIPAMWANGLWKTYAPEVNFVGIAAGGLPADLEEALRRIDGSVFFGAAFGVLAGTIRGYPEHSAIVDRLLNARGKEETAKAGRDAGGCSGSVTQAPFGRVADYFVGVRSGAELADLCEVQPVLAKTAITSGPVFGAPAFLYHEQHDQLAPVKAADDLVAFNCRRGVPIEYVRDPLGEHIVGGLTYAPVATRWLADRFDGKTVPNTCTERSMAGAAAAPGPCASRRVVRYTLPRGATRVRLLVGGNRTKVVRTGRVLAVSLVGLPRGRVSVKITARVGSRNYTRRSTLHPCA</sequence>